<evidence type="ECO:0000313" key="1">
    <source>
        <dbReference type="EMBL" id="MEJ7139510.1"/>
    </source>
</evidence>
<dbReference type="Proteomes" id="UP001364695">
    <property type="component" value="Unassembled WGS sequence"/>
</dbReference>
<evidence type="ECO:0000313" key="2">
    <source>
        <dbReference type="Proteomes" id="UP001364695"/>
    </source>
</evidence>
<proteinExistence type="predicted"/>
<sequence length="269" mass="28025">MIRISAWAALAASVWLAACSSPMNYAPVESRPIGANGVVSPSGVLVAPRRAPIGTANAGKPGYYTVQPGDTLMRISTQFGQNFRDLAAWNSLANPNELEVGDVLRVVPRLGMATPTPVPVGGGVPQPVTATAPAAPAGPPMEGTLPPGAVRMDWPVAGAVTTRFNGTSSKGIFISGTLGEPVKAAAAGRVVYAGSGLRGYGNLVIVKHNDEFLTAYAHNQRILVKEDQVVTAGQQIGELGKSDLQQPGLGFEVRQNGKPVDPMRYLPPR</sequence>
<organism evidence="1 2">
    <name type="scientific">Amphibiibacter pelophylacis</name>
    <dbReference type="NCBI Taxonomy" id="1799477"/>
    <lineage>
        <taxon>Bacteria</taxon>
        <taxon>Pseudomonadati</taxon>
        <taxon>Pseudomonadota</taxon>
        <taxon>Betaproteobacteria</taxon>
        <taxon>Burkholderiales</taxon>
        <taxon>Sphaerotilaceae</taxon>
        <taxon>Amphibiibacter</taxon>
    </lineage>
</organism>
<keyword evidence="2" id="KW-1185">Reference proteome</keyword>
<gene>
    <name evidence="1" type="ORF">RV045_13875</name>
</gene>
<reference evidence="1" key="1">
    <citation type="submission" date="2023-10" db="EMBL/GenBank/DDBJ databases">
        <title>Amphibacter perezi, gen. nov., sp. nov. a novel taxa of the family Comamonadaceae, class Betaproteobacteria isolated from the skin microbiota of Pelophylax perezi from different populations.</title>
        <authorList>
            <person name="Costa S."/>
            <person name="Proenca D.N."/>
            <person name="Lopes I."/>
            <person name="Morais P.V."/>
        </authorList>
    </citation>
    <scope>NUCLEOTIDE SEQUENCE</scope>
    <source>
        <strain evidence="1">SL12-8</strain>
    </source>
</reference>
<protein>
    <submittedName>
        <fullName evidence="1">Peptidoglycan DD-metalloendopeptidase family protein</fullName>
    </submittedName>
</protein>
<dbReference type="EMBL" id="JAWDIE010000031">
    <property type="protein sequence ID" value="MEJ7139510.1"/>
    <property type="molecule type" value="Genomic_DNA"/>
</dbReference>
<comment type="caution">
    <text evidence="1">The sequence shown here is derived from an EMBL/GenBank/DDBJ whole genome shotgun (WGS) entry which is preliminary data.</text>
</comment>
<name>A0ACC6P5K0_9BURK</name>
<accession>A0ACC6P5K0</accession>